<feature type="compositionally biased region" description="Basic and acidic residues" evidence="1">
    <location>
        <begin position="35"/>
        <end position="50"/>
    </location>
</feature>
<proteinExistence type="predicted"/>
<feature type="region of interest" description="Disordered" evidence="1">
    <location>
        <begin position="27"/>
        <end position="64"/>
    </location>
</feature>
<gene>
    <name evidence="2" type="ORF">PCANC_08819</name>
</gene>
<evidence type="ECO:0000256" key="1">
    <source>
        <dbReference type="SAM" id="MobiDB-lite"/>
    </source>
</evidence>
<comment type="caution">
    <text evidence="2">The sequence shown here is derived from an EMBL/GenBank/DDBJ whole genome shotgun (WGS) entry which is preliminary data.</text>
</comment>
<evidence type="ECO:0000313" key="3">
    <source>
        <dbReference type="Proteomes" id="UP000235388"/>
    </source>
</evidence>
<evidence type="ECO:0000313" key="2">
    <source>
        <dbReference type="EMBL" id="PLW46180.1"/>
    </source>
</evidence>
<accession>A0A2N5V855</accession>
<dbReference type="AlphaFoldDB" id="A0A2N5V855"/>
<organism evidence="2 3">
    <name type="scientific">Puccinia coronata f. sp. avenae</name>
    <dbReference type="NCBI Taxonomy" id="200324"/>
    <lineage>
        <taxon>Eukaryota</taxon>
        <taxon>Fungi</taxon>
        <taxon>Dikarya</taxon>
        <taxon>Basidiomycota</taxon>
        <taxon>Pucciniomycotina</taxon>
        <taxon>Pucciniomycetes</taxon>
        <taxon>Pucciniales</taxon>
        <taxon>Pucciniaceae</taxon>
        <taxon>Puccinia</taxon>
    </lineage>
</organism>
<sequence>MDADALQQQLAELMAVVKEEQALRAQAKARQAEANTEHQATEEQLKKDTMGHPVDPASQKGPKISVPGKFDGTLGIKAEVCASQVGLYVISNPTYFPDDRSKVVFSISYLTRQASNWAQPFTQKLFDGEDITYNSFTWAFQCMYLKNSTSTTSNSPPFLSSKSILRKKSIFTLSVSLVIVFSRIKSAIHFPSFFIPSHLPSPLTSEN</sequence>
<dbReference type="EMBL" id="PGCJ01000121">
    <property type="protein sequence ID" value="PLW46180.1"/>
    <property type="molecule type" value="Genomic_DNA"/>
</dbReference>
<name>A0A2N5V855_9BASI</name>
<evidence type="ECO:0008006" key="4">
    <source>
        <dbReference type="Google" id="ProtNLM"/>
    </source>
</evidence>
<dbReference type="OrthoDB" id="2681631at2759"/>
<dbReference type="Proteomes" id="UP000235388">
    <property type="component" value="Unassembled WGS sequence"/>
</dbReference>
<reference evidence="2 3" key="1">
    <citation type="submission" date="2017-11" db="EMBL/GenBank/DDBJ databases">
        <title>De novo assembly and phasing of dikaryotic genomes from two isolates of Puccinia coronata f. sp. avenae, the causal agent of oat crown rust.</title>
        <authorList>
            <person name="Miller M.E."/>
            <person name="Zhang Y."/>
            <person name="Omidvar V."/>
            <person name="Sperschneider J."/>
            <person name="Schwessinger B."/>
            <person name="Raley C."/>
            <person name="Palmer J.M."/>
            <person name="Garnica D."/>
            <person name="Upadhyaya N."/>
            <person name="Rathjen J."/>
            <person name="Taylor J.M."/>
            <person name="Park R.F."/>
            <person name="Dodds P.N."/>
            <person name="Hirsch C.D."/>
            <person name="Kianian S.F."/>
            <person name="Figueroa M."/>
        </authorList>
    </citation>
    <scope>NUCLEOTIDE SEQUENCE [LARGE SCALE GENOMIC DNA]</scope>
    <source>
        <strain evidence="2">12NC29</strain>
    </source>
</reference>
<keyword evidence="3" id="KW-1185">Reference proteome</keyword>
<protein>
    <recommendedName>
        <fullName evidence="4">DUF4939 domain-containing protein</fullName>
    </recommendedName>
</protein>